<evidence type="ECO:0008006" key="3">
    <source>
        <dbReference type="Google" id="ProtNLM"/>
    </source>
</evidence>
<dbReference type="AlphaFoldDB" id="A0A1M6Y726"/>
<accession>A0A1M6Y726</accession>
<protein>
    <recommendedName>
        <fullName evidence="3">YbaB/EbfC DNA-binding family protein</fullName>
    </recommendedName>
</protein>
<gene>
    <name evidence="1" type="ORF">SAMN05443637_11924</name>
</gene>
<dbReference type="Proteomes" id="UP000184363">
    <property type="component" value="Unassembled WGS sequence"/>
</dbReference>
<proteinExistence type="predicted"/>
<dbReference type="EMBL" id="FRAP01000019">
    <property type="protein sequence ID" value="SHL14090.1"/>
    <property type="molecule type" value="Genomic_DNA"/>
</dbReference>
<keyword evidence="2" id="KW-1185">Reference proteome</keyword>
<evidence type="ECO:0000313" key="2">
    <source>
        <dbReference type="Proteomes" id="UP000184363"/>
    </source>
</evidence>
<organism evidence="1 2">
    <name type="scientific">Pseudonocardia thermophila</name>
    <dbReference type="NCBI Taxonomy" id="1848"/>
    <lineage>
        <taxon>Bacteria</taxon>
        <taxon>Bacillati</taxon>
        <taxon>Actinomycetota</taxon>
        <taxon>Actinomycetes</taxon>
        <taxon>Pseudonocardiales</taxon>
        <taxon>Pseudonocardiaceae</taxon>
        <taxon>Pseudonocardia</taxon>
    </lineage>
</organism>
<reference evidence="1 2" key="1">
    <citation type="submission" date="2016-11" db="EMBL/GenBank/DDBJ databases">
        <authorList>
            <person name="Jaros S."/>
            <person name="Januszkiewicz K."/>
            <person name="Wedrychowicz H."/>
        </authorList>
    </citation>
    <scope>NUCLEOTIDE SEQUENCE [LARGE SCALE GENOMIC DNA]</scope>
    <source>
        <strain evidence="1 2">DSM 43832</strain>
    </source>
</reference>
<sequence>MAPPSEHSHPVLIRLDEGGTTAAVRLRATWRRDVGPEGLSAAVLRALAAAQQEHLVAALAADPPAPPDVTPPSVDALLRAIGEIDEFRSALAASTSSTRTVERVGGHVRVTIQRNAITELDVAPEWVGHAGDAELEREIGATLTEALQRIAAAPADALAGCPGLRAVLRTVGSPLVTAEER</sequence>
<dbReference type="STRING" id="1848.SAMN05443637_11924"/>
<dbReference type="RefSeq" id="WP_073459158.1">
    <property type="nucleotide sequence ID" value="NZ_FRAP01000019.1"/>
</dbReference>
<name>A0A1M6Y726_PSETH</name>
<evidence type="ECO:0000313" key="1">
    <source>
        <dbReference type="EMBL" id="SHL14090.1"/>
    </source>
</evidence>